<keyword evidence="1" id="KW-0812">Transmembrane</keyword>
<name>A0A7V0IAK1_DESA2</name>
<feature type="transmembrane region" description="Helical" evidence="1">
    <location>
        <begin position="59"/>
        <end position="81"/>
    </location>
</feature>
<sequence>MKEWFIIYWKQILSQINQFGKFGFTILPLLKNPLFILGTIFIAFILLMFRLLRILSIYIGIFILVLTWSFFIAPYGCAAAVPFAHWWILIGIGIGVIGIEFYLCLIIIE</sequence>
<reference evidence="2" key="1">
    <citation type="journal article" date="2020" name="mSystems">
        <title>Genome- and Community-Level Interaction Insights into Carbon Utilization and Element Cycling Functions of Hydrothermarchaeota in Hydrothermal Sediment.</title>
        <authorList>
            <person name="Zhou Z."/>
            <person name="Liu Y."/>
            <person name="Xu W."/>
            <person name="Pan J."/>
            <person name="Luo Z.H."/>
            <person name="Li M."/>
        </authorList>
    </citation>
    <scope>NUCLEOTIDE SEQUENCE [LARGE SCALE GENOMIC DNA]</scope>
    <source>
        <strain evidence="2">HyVt-113</strain>
    </source>
</reference>
<feature type="transmembrane region" description="Helical" evidence="1">
    <location>
        <begin position="87"/>
        <end position="108"/>
    </location>
</feature>
<keyword evidence="1" id="KW-1133">Transmembrane helix</keyword>
<accession>A0A7V0IAK1</accession>
<dbReference type="AlphaFoldDB" id="A0A7V0IAK1"/>
<dbReference type="Proteomes" id="UP000885706">
    <property type="component" value="Unassembled WGS sequence"/>
</dbReference>
<feature type="transmembrane region" description="Helical" evidence="1">
    <location>
        <begin position="34"/>
        <end position="52"/>
    </location>
</feature>
<dbReference type="EMBL" id="DQWQ01000135">
    <property type="protein sequence ID" value="HDD35759.1"/>
    <property type="molecule type" value="Genomic_DNA"/>
</dbReference>
<comment type="caution">
    <text evidence="2">The sequence shown here is derived from an EMBL/GenBank/DDBJ whole genome shotgun (WGS) entry which is preliminary data.</text>
</comment>
<evidence type="ECO:0000256" key="1">
    <source>
        <dbReference type="SAM" id="Phobius"/>
    </source>
</evidence>
<gene>
    <name evidence="2" type="ORF">ENF30_03045</name>
</gene>
<proteinExistence type="predicted"/>
<keyword evidence="1" id="KW-0472">Membrane</keyword>
<protein>
    <submittedName>
        <fullName evidence="2">Uncharacterized protein</fullName>
    </submittedName>
</protein>
<organism evidence="2">
    <name type="scientific">Desulfofervidus auxilii</name>
    <dbReference type="NCBI Taxonomy" id="1621989"/>
    <lineage>
        <taxon>Bacteria</taxon>
        <taxon>Pseudomonadati</taxon>
        <taxon>Thermodesulfobacteriota</taxon>
        <taxon>Candidatus Desulfofervidia</taxon>
        <taxon>Candidatus Desulfofervidales</taxon>
        <taxon>Candidatus Desulfofervidaceae</taxon>
        <taxon>Candidatus Desulfofervidus</taxon>
    </lineage>
</organism>
<evidence type="ECO:0000313" key="2">
    <source>
        <dbReference type="EMBL" id="HDD35759.1"/>
    </source>
</evidence>